<dbReference type="PROSITE" id="PS50222">
    <property type="entry name" value="EF_HAND_2"/>
    <property type="match status" value="4"/>
</dbReference>
<dbReference type="VEuPathDB" id="AmoebaDB:NfTy_003800"/>
<evidence type="ECO:0000259" key="4">
    <source>
        <dbReference type="PROSITE" id="PS50222"/>
    </source>
</evidence>
<organism evidence="5 6">
    <name type="scientific">Naegleria fowleri</name>
    <name type="common">Brain eating amoeba</name>
    <dbReference type="NCBI Taxonomy" id="5763"/>
    <lineage>
        <taxon>Eukaryota</taxon>
        <taxon>Discoba</taxon>
        <taxon>Heterolobosea</taxon>
        <taxon>Tetramitia</taxon>
        <taxon>Eutetramitia</taxon>
        <taxon>Vahlkampfiidae</taxon>
        <taxon>Naegleria</taxon>
    </lineage>
</organism>
<dbReference type="GeneID" id="68114759"/>
<dbReference type="PROSITE" id="PS00018">
    <property type="entry name" value="EF_HAND_1"/>
    <property type="match status" value="4"/>
</dbReference>
<name>A0A6A5CCS3_NAEFO</name>
<dbReference type="Proteomes" id="UP000444721">
    <property type="component" value="Unassembled WGS sequence"/>
</dbReference>
<dbReference type="VEuPathDB" id="AmoebaDB:FDP41_007541"/>
<dbReference type="SUPFAM" id="SSF47473">
    <property type="entry name" value="EF-hand"/>
    <property type="match status" value="1"/>
</dbReference>
<feature type="domain" description="EF-hand" evidence="4">
    <location>
        <begin position="45"/>
        <end position="80"/>
    </location>
</feature>
<dbReference type="InterPro" id="IPR018247">
    <property type="entry name" value="EF_Hand_1_Ca_BS"/>
</dbReference>
<evidence type="ECO:0000256" key="1">
    <source>
        <dbReference type="ARBA" id="ARBA00022723"/>
    </source>
</evidence>
<keyword evidence="1" id="KW-0479">Metal-binding</keyword>
<gene>
    <name evidence="5" type="ORF">FDP41_007541</name>
</gene>
<keyword evidence="2" id="KW-0677">Repeat</keyword>
<dbReference type="Gene3D" id="1.10.238.10">
    <property type="entry name" value="EF-hand"/>
    <property type="match status" value="2"/>
</dbReference>
<dbReference type="Pfam" id="PF13499">
    <property type="entry name" value="EF-hand_7"/>
    <property type="match status" value="2"/>
</dbReference>
<dbReference type="RefSeq" id="XP_044569077.1">
    <property type="nucleotide sequence ID" value="XM_044711298.1"/>
</dbReference>
<evidence type="ECO:0000313" key="6">
    <source>
        <dbReference type="Proteomes" id="UP000444721"/>
    </source>
</evidence>
<dbReference type="OMA" id="FQELINW"/>
<comment type="caution">
    <text evidence="5">The sequence shown here is derived from an EMBL/GenBank/DDBJ whole genome shotgun (WGS) entry which is preliminary data.</text>
</comment>
<dbReference type="VEuPathDB" id="AmoebaDB:NF0001950"/>
<keyword evidence="6" id="KW-1185">Reference proteome</keyword>
<keyword evidence="3" id="KW-0106">Calcium</keyword>
<feature type="domain" description="EF-hand" evidence="4">
    <location>
        <begin position="133"/>
        <end position="165"/>
    </location>
</feature>
<dbReference type="CDD" id="cd00051">
    <property type="entry name" value="EFh"/>
    <property type="match status" value="1"/>
</dbReference>
<evidence type="ECO:0000256" key="2">
    <source>
        <dbReference type="ARBA" id="ARBA00022737"/>
    </source>
</evidence>
<dbReference type="PANTHER" id="PTHR13025">
    <property type="entry name" value="EF-HAND DOMAIN-CONTAINING PROTEIN D"/>
    <property type="match status" value="1"/>
</dbReference>
<dbReference type="InterPro" id="IPR040365">
    <property type="entry name" value="EFHD1/2"/>
</dbReference>
<dbReference type="InterPro" id="IPR011992">
    <property type="entry name" value="EF-hand-dom_pair"/>
</dbReference>
<dbReference type="EMBL" id="VFQX01000003">
    <property type="protein sequence ID" value="KAF0984364.1"/>
    <property type="molecule type" value="Genomic_DNA"/>
</dbReference>
<accession>A0A6A5CCS3</accession>
<dbReference type="GO" id="GO:0005509">
    <property type="term" value="F:calcium ion binding"/>
    <property type="evidence" value="ECO:0007669"/>
    <property type="project" value="InterPro"/>
</dbReference>
<sequence>MASLTHCTNKQVIYSLFKKYDRDSSNSMNMSELKNLFVNDLNINFTDDHLGAIQMYMDKDSDGKINFDEFFNYWCTIVAQDQDMTTNPENSERLYRLTYCANLFKNYDTSKNRVLSVQEFAPFYRQLYNNYSAQMVEVESAVKYIDSDRDGQLSFQELINWLKWL</sequence>
<dbReference type="PANTHER" id="PTHR13025:SF6">
    <property type="entry name" value="EF-HAND DOMAIN-CONTAINING PROTEIN-RELATED"/>
    <property type="match status" value="1"/>
</dbReference>
<reference evidence="5 6" key="1">
    <citation type="journal article" date="2019" name="Sci. Rep.">
        <title>Nanopore sequencing improves the draft genome of the human pathogenic amoeba Naegleria fowleri.</title>
        <authorList>
            <person name="Liechti N."/>
            <person name="Schurch N."/>
            <person name="Bruggmann R."/>
            <person name="Wittwer M."/>
        </authorList>
    </citation>
    <scope>NUCLEOTIDE SEQUENCE [LARGE SCALE GENOMIC DNA]</scope>
    <source>
        <strain evidence="5 6">ATCC 30894</strain>
    </source>
</reference>
<dbReference type="OrthoDB" id="26525at2759"/>
<protein>
    <recommendedName>
        <fullName evidence="4">EF-hand domain-containing protein</fullName>
    </recommendedName>
</protein>
<dbReference type="InterPro" id="IPR002048">
    <property type="entry name" value="EF_hand_dom"/>
</dbReference>
<feature type="domain" description="EF-hand" evidence="4">
    <location>
        <begin position="95"/>
        <end position="130"/>
    </location>
</feature>
<dbReference type="AlphaFoldDB" id="A0A6A5CCS3"/>
<proteinExistence type="predicted"/>
<dbReference type="SMART" id="SM00054">
    <property type="entry name" value="EFh"/>
    <property type="match status" value="4"/>
</dbReference>
<evidence type="ECO:0000256" key="3">
    <source>
        <dbReference type="ARBA" id="ARBA00022837"/>
    </source>
</evidence>
<evidence type="ECO:0000313" key="5">
    <source>
        <dbReference type="EMBL" id="KAF0984364.1"/>
    </source>
</evidence>
<feature type="domain" description="EF-hand" evidence="4">
    <location>
        <begin position="8"/>
        <end position="43"/>
    </location>
</feature>